<dbReference type="PANTHER" id="PTHR23542:SF1">
    <property type="entry name" value="MAJOR FACILITATOR SUPERFAMILY (MFS) PROFILE DOMAIN-CONTAINING PROTEIN"/>
    <property type="match status" value="1"/>
</dbReference>
<feature type="transmembrane region" description="Helical" evidence="6">
    <location>
        <begin position="21"/>
        <end position="41"/>
    </location>
</feature>
<accession>A0ABX8BKA4</accession>
<evidence type="ECO:0000259" key="7">
    <source>
        <dbReference type="PROSITE" id="PS50850"/>
    </source>
</evidence>
<sequence>MSPLETLRRMHHLAGWPLLTASFMARLPISMSLIGLLTLVTGATGSVAAGGAVTGAFALGETVGGPVIARFADRHGQRRPLLVMSLVDAVLIALLVAAVLAGYGLPVLAGLAALAGLCLPQVAPMARTRWVVLIRRRGDRGVERERSLAAAMSVEGVLDEAAFVLGPALVGVLTVLVSPTASVLGAAVLIGVFGTVFALHPTAPPGSAPVRGRGGRIAVPALLVLTVPMFCQGLFFGGMSTGVTAFAAESGYGDLSGLMYAVMGASSAVAGLLMASLPAGFTLTSRARVAAGALFLLSLPLYLPHGAATLALAVFVLGAAIGPHLVTLFALVERAAPASRLSQSMAIVLSSLILGQALGSAVAGTLADAHGYQGAFALATLGGLVSLLVTVAVMRTRWYGRSPEAGEAPGSGGAADIPPHGSDTGNIRR</sequence>
<comment type="subcellular location">
    <subcellularLocation>
        <location evidence="1">Cell membrane</location>
        <topology evidence="1">Multi-pass membrane protein</topology>
    </subcellularLocation>
</comment>
<evidence type="ECO:0000256" key="3">
    <source>
        <dbReference type="ARBA" id="ARBA00022989"/>
    </source>
</evidence>
<dbReference type="Pfam" id="PF07690">
    <property type="entry name" value="MFS_1"/>
    <property type="match status" value="1"/>
</dbReference>
<keyword evidence="4 6" id="KW-0472">Membrane</keyword>
<feature type="region of interest" description="Disordered" evidence="5">
    <location>
        <begin position="403"/>
        <end position="429"/>
    </location>
</feature>
<evidence type="ECO:0000256" key="2">
    <source>
        <dbReference type="ARBA" id="ARBA00022692"/>
    </source>
</evidence>
<proteinExistence type="predicted"/>
<name>A0ABX8BKA4_9ACTN</name>
<dbReference type="InterPro" id="IPR036259">
    <property type="entry name" value="MFS_trans_sf"/>
</dbReference>
<dbReference type="InterPro" id="IPR020846">
    <property type="entry name" value="MFS_dom"/>
</dbReference>
<protein>
    <submittedName>
        <fullName evidence="8">MFS transporter</fullName>
    </submittedName>
</protein>
<evidence type="ECO:0000256" key="4">
    <source>
        <dbReference type="ARBA" id="ARBA00023136"/>
    </source>
</evidence>
<feature type="transmembrane region" description="Helical" evidence="6">
    <location>
        <begin position="81"/>
        <end position="101"/>
    </location>
</feature>
<keyword evidence="3 6" id="KW-1133">Transmembrane helix</keyword>
<feature type="transmembrane region" description="Helical" evidence="6">
    <location>
        <begin position="176"/>
        <end position="197"/>
    </location>
</feature>
<dbReference type="Proteomes" id="UP000676079">
    <property type="component" value="Chromosome"/>
</dbReference>
<organism evidence="8 9">
    <name type="scientific">Nocardiopsis changdeensis</name>
    <dbReference type="NCBI Taxonomy" id="2831969"/>
    <lineage>
        <taxon>Bacteria</taxon>
        <taxon>Bacillati</taxon>
        <taxon>Actinomycetota</taxon>
        <taxon>Actinomycetes</taxon>
        <taxon>Streptosporangiales</taxon>
        <taxon>Nocardiopsidaceae</taxon>
        <taxon>Nocardiopsis</taxon>
    </lineage>
</organism>
<feature type="transmembrane region" description="Helical" evidence="6">
    <location>
        <begin position="372"/>
        <end position="394"/>
    </location>
</feature>
<evidence type="ECO:0000256" key="5">
    <source>
        <dbReference type="SAM" id="MobiDB-lite"/>
    </source>
</evidence>
<feature type="transmembrane region" description="Helical" evidence="6">
    <location>
        <begin position="287"/>
        <end position="303"/>
    </location>
</feature>
<dbReference type="PANTHER" id="PTHR23542">
    <property type="match status" value="1"/>
</dbReference>
<dbReference type="InterPro" id="IPR011701">
    <property type="entry name" value="MFS"/>
</dbReference>
<evidence type="ECO:0000256" key="6">
    <source>
        <dbReference type="SAM" id="Phobius"/>
    </source>
</evidence>
<dbReference type="SUPFAM" id="SSF103473">
    <property type="entry name" value="MFS general substrate transporter"/>
    <property type="match status" value="1"/>
</dbReference>
<dbReference type="EMBL" id="CP074133">
    <property type="protein sequence ID" value="QUX21366.1"/>
    <property type="molecule type" value="Genomic_DNA"/>
</dbReference>
<evidence type="ECO:0000313" key="8">
    <source>
        <dbReference type="EMBL" id="QUX21366.1"/>
    </source>
</evidence>
<keyword evidence="2 6" id="KW-0812">Transmembrane</keyword>
<reference evidence="8 9" key="1">
    <citation type="submission" date="2021-05" db="EMBL/GenBank/DDBJ databases">
        <title>Direct Submission.</title>
        <authorList>
            <person name="Li K."/>
            <person name="Gao J."/>
        </authorList>
    </citation>
    <scope>NUCLEOTIDE SEQUENCE [LARGE SCALE GENOMIC DNA]</scope>
    <source>
        <strain evidence="8 9">Mg02</strain>
    </source>
</reference>
<feature type="transmembrane region" description="Helical" evidence="6">
    <location>
        <begin position="257"/>
        <end position="275"/>
    </location>
</feature>
<keyword evidence="9" id="KW-1185">Reference proteome</keyword>
<feature type="transmembrane region" description="Helical" evidence="6">
    <location>
        <begin position="309"/>
        <end position="332"/>
    </location>
</feature>
<evidence type="ECO:0000313" key="9">
    <source>
        <dbReference type="Proteomes" id="UP000676079"/>
    </source>
</evidence>
<feature type="domain" description="Major facilitator superfamily (MFS) profile" evidence="7">
    <location>
        <begin position="221"/>
        <end position="429"/>
    </location>
</feature>
<dbReference type="PROSITE" id="PS50850">
    <property type="entry name" value="MFS"/>
    <property type="match status" value="1"/>
</dbReference>
<feature type="transmembrane region" description="Helical" evidence="6">
    <location>
        <begin position="344"/>
        <end position="366"/>
    </location>
</feature>
<feature type="transmembrane region" description="Helical" evidence="6">
    <location>
        <begin position="217"/>
        <end position="237"/>
    </location>
</feature>
<evidence type="ECO:0000256" key="1">
    <source>
        <dbReference type="ARBA" id="ARBA00004651"/>
    </source>
</evidence>
<dbReference type="RefSeq" id="WP_220562587.1">
    <property type="nucleotide sequence ID" value="NZ_CP074133.1"/>
</dbReference>
<gene>
    <name evidence="8" type="ORF">KGD84_23505</name>
</gene>
<dbReference type="Gene3D" id="1.20.1250.20">
    <property type="entry name" value="MFS general substrate transporter like domains"/>
    <property type="match status" value="1"/>
</dbReference>
<feature type="transmembrane region" description="Helical" evidence="6">
    <location>
        <begin position="47"/>
        <end position="69"/>
    </location>
</feature>